<dbReference type="GO" id="GO:0008270">
    <property type="term" value="F:zinc ion binding"/>
    <property type="evidence" value="ECO:0007669"/>
    <property type="project" value="InterPro"/>
</dbReference>
<dbReference type="Pfam" id="PF13290">
    <property type="entry name" value="CHB_HEX_C_1"/>
    <property type="match status" value="1"/>
</dbReference>
<accession>A0A4R0GSB6</accession>
<dbReference type="Pfam" id="PF00246">
    <property type="entry name" value="Peptidase_M14"/>
    <property type="match status" value="1"/>
</dbReference>
<keyword evidence="5" id="KW-0862">Zinc</keyword>
<dbReference type="RefSeq" id="WP_131300241.1">
    <property type="nucleotide sequence ID" value="NZ_SJJR01000001.1"/>
</dbReference>
<keyword evidence="4" id="KW-0378">Hydrolase</keyword>
<dbReference type="AlphaFoldDB" id="A0A4R0GSB6"/>
<dbReference type="GO" id="GO:0004181">
    <property type="term" value="F:metallocarboxypeptidase activity"/>
    <property type="evidence" value="ECO:0007669"/>
    <property type="project" value="InterPro"/>
</dbReference>
<reference evidence="10 11" key="1">
    <citation type="submission" date="2019-02" db="EMBL/GenBank/DDBJ databases">
        <title>Jishengella sp. nov., isolated from a root of Zingiber montanum.</title>
        <authorList>
            <person name="Kuncharoen N."/>
            <person name="Kudo T."/>
            <person name="Masahiro Y."/>
            <person name="Ohkuma M."/>
            <person name="Tanasupawat S."/>
        </authorList>
    </citation>
    <scope>NUCLEOTIDE SEQUENCE [LARGE SCALE GENOMIC DNA]</scope>
    <source>
        <strain evidence="10 11">PLAI 1-1</strain>
    </source>
</reference>
<keyword evidence="11" id="KW-1185">Reference proteome</keyword>
<evidence type="ECO:0000256" key="3">
    <source>
        <dbReference type="ARBA" id="ARBA00022670"/>
    </source>
</evidence>
<keyword evidence="3" id="KW-0645">Protease</keyword>
<sequence length="919" mass="97550">MSEFRTRSRWRRRVPVSAALAAGTAVLLLVSPAAAVLPQAAAPAPVRETPEDLGRLADEKASVVEVLLADNDELDALVATGVDLDHHVDRTENGIVVHAVVTGNEVDSLTAAGFTFGKVLHTPADSEARIAEREATIAEHLADNQEFMAGAGMAARAAVSDVKIIRADYYTNGTSQVLSVEAKWAQGQTATTALTVARDSGPGTEIGSGGTQNITRFVDAGVYMYHRGAANVTSKPEYVRITSPTGDVAVAKVKEWLPIEGDAPEGPGYQKDFVTSYLTPTELYARIKAVAEQYPSISEIVELPYKTNGYRRKAQAVLGTANASRVGVDSLAWGHEGGNNVSVELANPGAADSPLAVTVTGSDVRVSLATNAAGAVTSTAAEVVAALNAQAGTLLTAYTYRGNAGTGVVATAAKTTLTDGLAAPASVSRDPHSVYAIRIGKHRDGSKLGVLAYAQEHAREWVPPLVTIETAERLLRNYEHDANTRELVDNLDIWIAPSINPDGGHYSFYDFNSQRRNMTNHCPLTGNADFLARNSWGVDNNRNYTEYSLFDGYSGASTSCTSDTYAGPSELSEPENKNVDWLASRGNIKFSMNLHSSGNYFMWSPGSYATPGRISAPRPTLAEESLFWGASSRILTAIKRHRNLAVTPARTGPIADVLYSAAGNSGDMLWYKYGIYAWNFEVGTSFQPTWASAKEETLEYSNGLVEMLRVARDYDTDTVAPTSTVNVEASATPGMVDVTFDTSEPAAVFYTVDGSRPTYESALYGSAGVREGGETLTLPSGTTLHWFSVDSRGNVEGGYLPDGTSTNYNKKKVWDPEALPVTVTVQVRCVAGKAYVAVQANNEHNAGVSIALESAYGTKAAANVAPGGNTFQQFNTRATAVAAGSASARATGTLDGTAVTTVVTKEYAALNCADPRPAQ</sequence>
<evidence type="ECO:0000256" key="5">
    <source>
        <dbReference type="ARBA" id="ARBA00022833"/>
    </source>
</evidence>
<comment type="caution">
    <text evidence="10">The sequence shown here is derived from an EMBL/GenBank/DDBJ whole genome shotgun (WGS) entry which is preliminary data.</text>
</comment>
<feature type="signal peptide" evidence="8">
    <location>
        <begin position="1"/>
        <end position="35"/>
    </location>
</feature>
<name>A0A4R0GSB6_9ACTN</name>
<dbReference type="Proteomes" id="UP000292274">
    <property type="component" value="Unassembled WGS sequence"/>
</dbReference>
<feature type="chain" id="PRO_5020957066" evidence="8">
    <location>
        <begin position="36"/>
        <end position="919"/>
    </location>
</feature>
<protein>
    <submittedName>
        <fullName evidence="10">Zinc carboxypeptidase</fullName>
    </submittedName>
</protein>
<dbReference type="EMBL" id="SJJR01000001">
    <property type="protein sequence ID" value="TCC00551.1"/>
    <property type="molecule type" value="Genomic_DNA"/>
</dbReference>
<feature type="domain" description="Peptidase M14" evidence="9">
    <location>
        <begin position="398"/>
        <end position="711"/>
    </location>
</feature>
<evidence type="ECO:0000256" key="6">
    <source>
        <dbReference type="ARBA" id="ARBA00023049"/>
    </source>
</evidence>
<dbReference type="PROSITE" id="PS52035">
    <property type="entry name" value="PEPTIDASE_M14"/>
    <property type="match status" value="1"/>
</dbReference>
<evidence type="ECO:0000256" key="1">
    <source>
        <dbReference type="ARBA" id="ARBA00001947"/>
    </source>
</evidence>
<evidence type="ECO:0000313" key="11">
    <source>
        <dbReference type="Proteomes" id="UP000292274"/>
    </source>
</evidence>
<dbReference type="InterPro" id="IPR000834">
    <property type="entry name" value="Peptidase_M14"/>
</dbReference>
<keyword evidence="8" id="KW-0732">Signal</keyword>
<evidence type="ECO:0000313" key="10">
    <source>
        <dbReference type="EMBL" id="TCC00551.1"/>
    </source>
</evidence>
<evidence type="ECO:0000256" key="2">
    <source>
        <dbReference type="ARBA" id="ARBA00005988"/>
    </source>
</evidence>
<comment type="similarity">
    <text evidence="2 7">Belongs to the peptidase M14 family.</text>
</comment>
<dbReference type="GO" id="GO:0006508">
    <property type="term" value="P:proteolysis"/>
    <property type="evidence" value="ECO:0007669"/>
    <property type="project" value="UniProtKB-KW"/>
</dbReference>
<keyword evidence="6" id="KW-0482">Metalloprotease</keyword>
<keyword evidence="10" id="KW-0121">Carboxypeptidase</keyword>
<dbReference type="OrthoDB" id="5240362at2"/>
<evidence type="ECO:0000259" key="9">
    <source>
        <dbReference type="PROSITE" id="PS52035"/>
    </source>
</evidence>
<dbReference type="Gene3D" id="3.40.630.10">
    <property type="entry name" value="Zn peptidases"/>
    <property type="match status" value="1"/>
</dbReference>
<evidence type="ECO:0000256" key="8">
    <source>
        <dbReference type="SAM" id="SignalP"/>
    </source>
</evidence>
<dbReference type="PANTHER" id="PTHR11705:SF143">
    <property type="entry name" value="SLL0236 PROTEIN"/>
    <property type="match status" value="1"/>
</dbReference>
<dbReference type="GO" id="GO:0005615">
    <property type="term" value="C:extracellular space"/>
    <property type="evidence" value="ECO:0007669"/>
    <property type="project" value="TreeGrafter"/>
</dbReference>
<comment type="cofactor">
    <cofactor evidence="1">
        <name>Zn(2+)</name>
        <dbReference type="ChEBI" id="CHEBI:29105"/>
    </cofactor>
</comment>
<gene>
    <name evidence="10" type="ORF">E0H26_02390</name>
</gene>
<dbReference type="PANTHER" id="PTHR11705">
    <property type="entry name" value="PROTEASE FAMILY M14 CARBOXYPEPTIDASE A,B"/>
    <property type="match status" value="1"/>
</dbReference>
<feature type="active site" description="Proton donor/acceptor" evidence="7">
    <location>
        <position position="681"/>
    </location>
</feature>
<dbReference type="InterPro" id="IPR059177">
    <property type="entry name" value="GH29D-like_dom"/>
</dbReference>
<dbReference type="SUPFAM" id="SSF53187">
    <property type="entry name" value="Zn-dependent exopeptidases"/>
    <property type="match status" value="1"/>
</dbReference>
<dbReference type="SMART" id="SM00631">
    <property type="entry name" value="Zn_pept"/>
    <property type="match status" value="1"/>
</dbReference>
<proteinExistence type="inferred from homology"/>
<organism evidence="10 11">
    <name type="scientific">Micromonospora zingiberis</name>
    <dbReference type="NCBI Taxonomy" id="2053011"/>
    <lineage>
        <taxon>Bacteria</taxon>
        <taxon>Bacillati</taxon>
        <taxon>Actinomycetota</taxon>
        <taxon>Actinomycetes</taxon>
        <taxon>Micromonosporales</taxon>
        <taxon>Micromonosporaceae</taxon>
        <taxon>Micromonospora</taxon>
    </lineage>
</organism>
<evidence type="ECO:0000256" key="4">
    <source>
        <dbReference type="ARBA" id="ARBA00022801"/>
    </source>
</evidence>
<evidence type="ECO:0000256" key="7">
    <source>
        <dbReference type="PROSITE-ProRule" id="PRU01379"/>
    </source>
</evidence>